<evidence type="ECO:0000256" key="2">
    <source>
        <dbReference type="ARBA" id="ARBA00022448"/>
    </source>
</evidence>
<dbReference type="Gene3D" id="3.40.50.1980">
    <property type="entry name" value="Nitrogenase molybdenum iron protein domain"/>
    <property type="match status" value="1"/>
</dbReference>
<dbReference type="OrthoDB" id="5343372at2"/>
<dbReference type="AlphaFoldDB" id="A0A2N1J5U5"/>
<dbReference type="EMBL" id="NXIF01000007">
    <property type="protein sequence ID" value="PKI81913.1"/>
    <property type="molecule type" value="Genomic_DNA"/>
</dbReference>
<dbReference type="KEGG" id="ahs:AHALO_0893"/>
<dbReference type="Pfam" id="PF01297">
    <property type="entry name" value="ZnuA"/>
    <property type="match status" value="1"/>
</dbReference>
<evidence type="ECO:0000256" key="3">
    <source>
        <dbReference type="ARBA" id="ARBA00022729"/>
    </source>
</evidence>
<dbReference type="Proteomes" id="UP000233248">
    <property type="component" value="Unassembled WGS sequence"/>
</dbReference>
<keyword evidence="2" id="KW-0813">Transport</keyword>
<keyword evidence="3" id="KW-0732">Signal</keyword>
<evidence type="ECO:0000256" key="1">
    <source>
        <dbReference type="ARBA" id="ARBA00011028"/>
    </source>
</evidence>
<reference evidence="4 5" key="1">
    <citation type="submission" date="2017-09" db="EMBL/GenBank/DDBJ databases">
        <title>Genomics of the genus Arcobacter.</title>
        <authorList>
            <person name="Perez-Cataluna A."/>
            <person name="Figueras M.J."/>
            <person name="Salas-Masso N."/>
        </authorList>
    </citation>
    <scope>NUCLEOTIDE SEQUENCE [LARGE SCALE GENOMIC DNA]</scope>
    <source>
        <strain evidence="4 5">DSM 18005</strain>
    </source>
</reference>
<gene>
    <name evidence="4" type="ORF">CP960_02090</name>
</gene>
<evidence type="ECO:0000313" key="4">
    <source>
        <dbReference type="EMBL" id="PKI81913.1"/>
    </source>
</evidence>
<comment type="caution">
    <text evidence="4">The sequence shown here is derived from an EMBL/GenBank/DDBJ whole genome shotgun (WGS) entry which is preliminary data.</text>
</comment>
<proteinExistence type="inferred from homology"/>
<dbReference type="PANTHER" id="PTHR42953">
    <property type="entry name" value="HIGH-AFFINITY ZINC UPTAKE SYSTEM PROTEIN ZNUA-RELATED"/>
    <property type="match status" value="1"/>
</dbReference>
<dbReference type="GO" id="GO:0030001">
    <property type="term" value="P:metal ion transport"/>
    <property type="evidence" value="ECO:0007669"/>
    <property type="project" value="InterPro"/>
</dbReference>
<evidence type="ECO:0008006" key="6">
    <source>
        <dbReference type="Google" id="ProtNLM"/>
    </source>
</evidence>
<dbReference type="PANTHER" id="PTHR42953:SF3">
    <property type="entry name" value="HIGH-AFFINITY ZINC UPTAKE SYSTEM PROTEIN ZNUA"/>
    <property type="match status" value="1"/>
</dbReference>
<sequence length="259" mass="31137">MKKVIILFFLSISILYAKPRLSVSILPLEYIIEKITVNKFYYISLFQENYITEYPSKKRVRKLSYSPVFLSMNLPKEKDYINDLKAISNIKVVDVTKGINRIDNNPYIWTDPINFRKIVLNVYDEIVKLDKAHKSYYEKNLTKLLRDIDEIFLAVKMQLNTMKTYNFYAFDEYWDYYANRYRLNIYKKKKQKLNAKQIYNTILFARENDIYRTIVDTHDSSDIISFFAQNSETEIIKNNIFKKNWQANIFIFTQKIAED</sequence>
<dbReference type="GO" id="GO:0046872">
    <property type="term" value="F:metal ion binding"/>
    <property type="evidence" value="ECO:0007669"/>
    <property type="project" value="InterPro"/>
</dbReference>
<organism evidence="4 5">
    <name type="scientific">Malaciobacter halophilus</name>
    <dbReference type="NCBI Taxonomy" id="197482"/>
    <lineage>
        <taxon>Bacteria</taxon>
        <taxon>Pseudomonadati</taxon>
        <taxon>Campylobacterota</taxon>
        <taxon>Epsilonproteobacteria</taxon>
        <taxon>Campylobacterales</taxon>
        <taxon>Arcobacteraceae</taxon>
        <taxon>Malaciobacter</taxon>
    </lineage>
</organism>
<evidence type="ECO:0000313" key="5">
    <source>
        <dbReference type="Proteomes" id="UP000233248"/>
    </source>
</evidence>
<dbReference type="InterPro" id="IPR050492">
    <property type="entry name" value="Bact_metal-bind_prot9"/>
</dbReference>
<accession>A0A2N1J5U5</accession>
<comment type="similarity">
    <text evidence="1">Belongs to the bacterial solute-binding protein 9 family.</text>
</comment>
<name>A0A2N1J5U5_9BACT</name>
<dbReference type="InterPro" id="IPR006127">
    <property type="entry name" value="ZnuA-like"/>
</dbReference>
<keyword evidence="5" id="KW-1185">Reference proteome</keyword>
<dbReference type="RefSeq" id="WP_101183579.1">
    <property type="nucleotide sequence ID" value="NZ_CP031218.1"/>
</dbReference>
<dbReference type="SUPFAM" id="SSF53807">
    <property type="entry name" value="Helical backbone' metal receptor"/>
    <property type="match status" value="1"/>
</dbReference>
<protein>
    <recommendedName>
        <fullName evidence="6">Zinc ABC transporter substrate-binding protein</fullName>
    </recommendedName>
</protein>